<dbReference type="InterPro" id="IPR010982">
    <property type="entry name" value="Lambda_DNA-bd_dom_sf"/>
</dbReference>
<dbReference type="SMART" id="SM00530">
    <property type="entry name" value="HTH_XRE"/>
    <property type="match status" value="1"/>
</dbReference>
<dbReference type="InterPro" id="IPR041413">
    <property type="entry name" value="MLTR_LBD"/>
</dbReference>
<keyword evidence="3" id="KW-1185">Reference proteome</keyword>
<dbReference type="Proteomes" id="UP001432000">
    <property type="component" value="Chromosome"/>
</dbReference>
<evidence type="ECO:0000313" key="3">
    <source>
        <dbReference type="Proteomes" id="UP001432000"/>
    </source>
</evidence>
<accession>A0ABZ2PMT7</accession>
<evidence type="ECO:0000313" key="2">
    <source>
        <dbReference type="EMBL" id="WXG70503.1"/>
    </source>
</evidence>
<dbReference type="SUPFAM" id="SSF47413">
    <property type="entry name" value="lambda repressor-like DNA-binding domains"/>
    <property type="match status" value="1"/>
</dbReference>
<dbReference type="Gene3D" id="1.10.260.40">
    <property type="entry name" value="lambda repressor-like DNA-binding domains"/>
    <property type="match status" value="1"/>
</dbReference>
<dbReference type="Pfam" id="PF13560">
    <property type="entry name" value="HTH_31"/>
    <property type="match status" value="1"/>
</dbReference>
<feature type="domain" description="HTH cro/C1-type" evidence="1">
    <location>
        <begin position="15"/>
        <end position="87"/>
    </location>
</feature>
<dbReference type="CDD" id="cd00093">
    <property type="entry name" value="HTH_XRE"/>
    <property type="match status" value="1"/>
</dbReference>
<protein>
    <submittedName>
        <fullName evidence="2">Helix-turn-helix transcriptional regulator</fullName>
    </submittedName>
</protein>
<reference evidence="2 3" key="1">
    <citation type="submission" date="2024-03" db="EMBL/GenBank/DDBJ databases">
        <title>Natural products discovery in diverse microorganisms through a two-stage MS feature dereplication strategy.</title>
        <authorList>
            <person name="Zhang R."/>
        </authorList>
    </citation>
    <scope>NUCLEOTIDE SEQUENCE [LARGE SCALE GENOMIC DNA]</scope>
    <source>
        <strain evidence="2 3">18930</strain>
    </source>
</reference>
<name>A0ABZ2PMT7_9NOCA</name>
<dbReference type="PANTHER" id="PTHR35010:SF3">
    <property type="entry name" value="BLL4873 PROTEIN"/>
    <property type="match status" value="1"/>
</dbReference>
<organism evidence="2 3">
    <name type="scientific">Rhodococcus sovatensis</name>
    <dbReference type="NCBI Taxonomy" id="1805840"/>
    <lineage>
        <taxon>Bacteria</taxon>
        <taxon>Bacillati</taxon>
        <taxon>Actinomycetota</taxon>
        <taxon>Actinomycetes</taxon>
        <taxon>Mycobacteriales</taxon>
        <taxon>Nocardiaceae</taxon>
        <taxon>Rhodococcus</taxon>
    </lineage>
</organism>
<dbReference type="InterPro" id="IPR001387">
    <property type="entry name" value="Cro/C1-type_HTH"/>
</dbReference>
<gene>
    <name evidence="2" type="ORF">WDS16_08420</name>
</gene>
<evidence type="ECO:0000259" key="1">
    <source>
        <dbReference type="SMART" id="SM00530"/>
    </source>
</evidence>
<proteinExistence type="predicted"/>
<dbReference type="PANTHER" id="PTHR35010">
    <property type="entry name" value="BLL4672 PROTEIN-RELATED"/>
    <property type="match status" value="1"/>
</dbReference>
<dbReference type="Pfam" id="PF17765">
    <property type="entry name" value="MLTR_LBD"/>
    <property type="match status" value="1"/>
</dbReference>
<dbReference type="Gene3D" id="3.30.450.180">
    <property type="match status" value="1"/>
</dbReference>
<dbReference type="RefSeq" id="WP_338891954.1">
    <property type="nucleotide sequence ID" value="NZ_CP147846.1"/>
</dbReference>
<dbReference type="EMBL" id="CP147846">
    <property type="protein sequence ID" value="WXG70503.1"/>
    <property type="molecule type" value="Genomic_DNA"/>
</dbReference>
<sequence>MTSALAGKRQQLSDFLRSRRARVKPADVGLPEYGRRNTPGLRREEVSVLAGVSASWYTWLEQGRDIRVSPAILDAIASALRLDAIDRAHLYNLADMNPPASTAASSSTERSLLVRFARDFPSPAFVVDKGWNVLYVNDSASTILHLREGYRTFLECFFLEEYYRTLFVNWAEMAECFVGSLRVRAGATTDDENLKDLVASLSSNSFFATLWQEHSTAHRKARKVVLLRNDGPQTFDAAALDLSGCDDLQLISYIPREDDA</sequence>